<dbReference type="GO" id="GO:0006271">
    <property type="term" value="P:DNA strand elongation involved in DNA replication"/>
    <property type="evidence" value="ECO:0007669"/>
    <property type="project" value="TreeGrafter"/>
</dbReference>
<dbReference type="InterPro" id="IPR007185">
    <property type="entry name" value="DNA_pol_a/d/e_bsu"/>
</dbReference>
<sequence>MEEEIIVCHSSPTPSEKRYSFHFSQETITLSDGSVNNDVLDALDQHHREIYNEEYGIAVDNFLLNRVGRNPQFKRELNPVTNPYCFKVAGIEIHGTSGQNIDSLRNLTTTKSTIELMNGIIEIGTILPTAPDSLDLFPYNNLKGKDPFAFEQLPHIFFAGNQNEFATELMDYGNNQKVRFISIPKFEESYSMIAVNLKDLKTSQIKSRKRPPHLYQYCM</sequence>
<dbReference type="Pfam" id="PF04042">
    <property type="entry name" value="DNA_pol_E_B"/>
    <property type="match status" value="1"/>
</dbReference>
<comment type="similarity">
    <text evidence="1">Belongs to the DNA polymerase delta/II small subunit family.</text>
</comment>
<name>A0A914QCJ4_9BILA</name>
<evidence type="ECO:0000313" key="5">
    <source>
        <dbReference type="WBParaSite" id="PDA_v2.g28988.t1"/>
    </source>
</evidence>
<dbReference type="GO" id="GO:0043625">
    <property type="term" value="C:delta DNA polymerase complex"/>
    <property type="evidence" value="ECO:0007669"/>
    <property type="project" value="TreeGrafter"/>
</dbReference>
<evidence type="ECO:0000256" key="1">
    <source>
        <dbReference type="ARBA" id="ARBA00006035"/>
    </source>
</evidence>
<keyword evidence="4" id="KW-1185">Reference proteome</keyword>
<accession>A0A914QCJ4</accession>
<evidence type="ECO:0000313" key="4">
    <source>
        <dbReference type="Proteomes" id="UP000887578"/>
    </source>
</evidence>
<dbReference type="PANTHER" id="PTHR10416:SF0">
    <property type="entry name" value="DNA POLYMERASE DELTA SUBUNIT 2"/>
    <property type="match status" value="1"/>
</dbReference>
<proteinExistence type="inferred from homology"/>
<dbReference type="Gene3D" id="3.60.21.50">
    <property type="match status" value="1"/>
</dbReference>
<reference evidence="5" key="1">
    <citation type="submission" date="2022-11" db="UniProtKB">
        <authorList>
            <consortium name="WormBaseParasite"/>
        </authorList>
    </citation>
    <scope>IDENTIFICATION</scope>
</reference>
<organism evidence="4 5">
    <name type="scientific">Panagrolaimus davidi</name>
    <dbReference type="NCBI Taxonomy" id="227884"/>
    <lineage>
        <taxon>Eukaryota</taxon>
        <taxon>Metazoa</taxon>
        <taxon>Ecdysozoa</taxon>
        <taxon>Nematoda</taxon>
        <taxon>Chromadorea</taxon>
        <taxon>Rhabditida</taxon>
        <taxon>Tylenchina</taxon>
        <taxon>Panagrolaimomorpha</taxon>
        <taxon>Panagrolaimoidea</taxon>
        <taxon>Panagrolaimidae</taxon>
        <taxon>Panagrolaimus</taxon>
    </lineage>
</organism>
<protein>
    <submittedName>
        <fullName evidence="5">DNA polymerase alpha/delta/epsilon subunit B domain-containing protein</fullName>
    </submittedName>
</protein>
<evidence type="ECO:0000259" key="3">
    <source>
        <dbReference type="Pfam" id="PF04042"/>
    </source>
</evidence>
<dbReference type="Proteomes" id="UP000887578">
    <property type="component" value="Unplaced"/>
</dbReference>
<feature type="domain" description="DNA polymerase alpha/delta/epsilon subunit B" evidence="3">
    <location>
        <begin position="72"/>
        <end position="167"/>
    </location>
</feature>
<dbReference type="GO" id="GO:0003677">
    <property type="term" value="F:DNA binding"/>
    <property type="evidence" value="ECO:0007669"/>
    <property type="project" value="InterPro"/>
</dbReference>
<evidence type="ECO:0000256" key="2">
    <source>
        <dbReference type="ARBA" id="ARBA00022705"/>
    </source>
</evidence>
<dbReference type="PANTHER" id="PTHR10416">
    <property type="entry name" value="DNA POLYMERASE DELTA SUBUNIT 2"/>
    <property type="match status" value="1"/>
</dbReference>
<dbReference type="AlphaFoldDB" id="A0A914QCJ4"/>
<dbReference type="WBParaSite" id="PDA_v2.g28988.t1">
    <property type="protein sequence ID" value="PDA_v2.g28988.t1"/>
    <property type="gene ID" value="PDA_v2.g28988"/>
</dbReference>
<keyword evidence="2" id="KW-0235">DNA replication</keyword>
<dbReference type="InterPro" id="IPR024826">
    <property type="entry name" value="DNA_pol_delta/II_ssu"/>
</dbReference>